<dbReference type="STRING" id="4155.A0A022R1H6"/>
<dbReference type="Proteomes" id="UP000030748">
    <property type="component" value="Unassembled WGS sequence"/>
</dbReference>
<feature type="transmembrane region" description="Helical" evidence="1">
    <location>
        <begin position="12"/>
        <end position="31"/>
    </location>
</feature>
<evidence type="ECO:0000313" key="3">
    <source>
        <dbReference type="Proteomes" id="UP000030748"/>
    </source>
</evidence>
<sequence length="93" mass="10336">MEIYSVFLQHRFFLSAAVALLLSLACLLTIMPPVISVLYYFWPLFVSTAIALVAIIVIGQISPIPREFSDERQGEALLDYVAGKQEKSSSVND</sequence>
<evidence type="ECO:0000313" key="2">
    <source>
        <dbReference type="EMBL" id="EYU33839.1"/>
    </source>
</evidence>
<keyword evidence="1" id="KW-1133">Transmembrane helix</keyword>
<dbReference type="PANTHER" id="PTHR34125:SF7">
    <property type="entry name" value="TRANSMEMBRANE PROTEIN"/>
    <property type="match status" value="1"/>
</dbReference>
<keyword evidence="1" id="KW-0472">Membrane</keyword>
<proteinExistence type="predicted"/>
<dbReference type="PANTHER" id="PTHR34125">
    <property type="entry name" value="OS01G0762900 PROTEIN"/>
    <property type="match status" value="1"/>
</dbReference>
<organism evidence="2 3">
    <name type="scientific">Erythranthe guttata</name>
    <name type="common">Yellow monkey flower</name>
    <name type="synonym">Mimulus guttatus</name>
    <dbReference type="NCBI Taxonomy" id="4155"/>
    <lineage>
        <taxon>Eukaryota</taxon>
        <taxon>Viridiplantae</taxon>
        <taxon>Streptophyta</taxon>
        <taxon>Embryophyta</taxon>
        <taxon>Tracheophyta</taxon>
        <taxon>Spermatophyta</taxon>
        <taxon>Magnoliopsida</taxon>
        <taxon>eudicotyledons</taxon>
        <taxon>Gunneridae</taxon>
        <taxon>Pentapetalae</taxon>
        <taxon>asterids</taxon>
        <taxon>lamiids</taxon>
        <taxon>Lamiales</taxon>
        <taxon>Phrymaceae</taxon>
        <taxon>Erythranthe</taxon>
    </lineage>
</organism>
<keyword evidence="1" id="KW-0812">Transmembrane</keyword>
<dbReference type="eggNOG" id="ENOG502S7C1">
    <property type="taxonomic scope" value="Eukaryota"/>
</dbReference>
<accession>A0A022R1H6</accession>
<reference evidence="2 3" key="1">
    <citation type="journal article" date="2013" name="Proc. Natl. Acad. Sci. U.S.A.">
        <title>Fine-scale variation in meiotic recombination in Mimulus inferred from population shotgun sequencing.</title>
        <authorList>
            <person name="Hellsten U."/>
            <person name="Wright K.M."/>
            <person name="Jenkins J."/>
            <person name="Shu S."/>
            <person name="Yuan Y."/>
            <person name="Wessler S.R."/>
            <person name="Schmutz J."/>
            <person name="Willis J.H."/>
            <person name="Rokhsar D.S."/>
        </authorList>
    </citation>
    <scope>NUCLEOTIDE SEQUENCE [LARGE SCALE GENOMIC DNA]</scope>
    <source>
        <strain evidence="3">cv. DUN x IM62</strain>
    </source>
</reference>
<keyword evidence="3" id="KW-1185">Reference proteome</keyword>
<gene>
    <name evidence="2" type="ORF">MIMGU_mgv1a017942mg</name>
</gene>
<feature type="transmembrane region" description="Helical" evidence="1">
    <location>
        <begin position="37"/>
        <end position="58"/>
    </location>
</feature>
<name>A0A022R1H6_ERYGU</name>
<protein>
    <submittedName>
        <fullName evidence="2">Uncharacterized protein</fullName>
    </submittedName>
</protein>
<dbReference type="EMBL" id="KI630752">
    <property type="protein sequence ID" value="EYU33839.1"/>
    <property type="molecule type" value="Genomic_DNA"/>
</dbReference>
<evidence type="ECO:0000256" key="1">
    <source>
        <dbReference type="SAM" id="Phobius"/>
    </source>
</evidence>
<dbReference type="AlphaFoldDB" id="A0A022R1H6"/>